<dbReference type="InterPro" id="IPR035959">
    <property type="entry name" value="RutC-like_sf"/>
</dbReference>
<dbReference type="HOGENOM" id="CLU_100715_5_2_1"/>
<evidence type="ECO:0008006" key="3">
    <source>
        <dbReference type="Google" id="ProtNLM"/>
    </source>
</evidence>
<evidence type="ECO:0000313" key="1">
    <source>
        <dbReference type="EMBL" id="ERF76836.1"/>
    </source>
</evidence>
<dbReference type="OrthoDB" id="686384at2759"/>
<dbReference type="eggNOG" id="ENOG502SCRR">
    <property type="taxonomic scope" value="Eukaryota"/>
</dbReference>
<gene>
    <name evidence="1" type="ORF">EPUS_07626</name>
</gene>
<dbReference type="OMA" id="VRVKMFV"/>
<dbReference type="SUPFAM" id="SSF55298">
    <property type="entry name" value="YjgF-like"/>
    <property type="match status" value="1"/>
</dbReference>
<dbReference type="AlphaFoldDB" id="U1GXI2"/>
<reference evidence="2" key="1">
    <citation type="journal article" date="2014" name="BMC Genomics">
        <title>Genome characteristics reveal the impact of lichenization on lichen-forming fungus Endocarpon pusillum Hedwig (Verrucariales, Ascomycota).</title>
        <authorList>
            <person name="Wang Y.-Y."/>
            <person name="Liu B."/>
            <person name="Zhang X.-Y."/>
            <person name="Zhou Q.-M."/>
            <person name="Zhang T."/>
            <person name="Li H."/>
            <person name="Yu Y.-F."/>
            <person name="Zhang X.-L."/>
            <person name="Hao X.-Y."/>
            <person name="Wang M."/>
            <person name="Wang L."/>
            <person name="Wei J.-C."/>
        </authorList>
    </citation>
    <scope>NUCLEOTIDE SEQUENCE [LARGE SCALE GENOMIC DNA]</scope>
    <source>
        <strain evidence="2">Z07020 / HMAS-L-300199</strain>
    </source>
</reference>
<dbReference type="Gene3D" id="3.30.1330.40">
    <property type="entry name" value="RutC-like"/>
    <property type="match status" value="1"/>
</dbReference>
<dbReference type="RefSeq" id="XP_007785806.1">
    <property type="nucleotide sequence ID" value="XM_007787616.1"/>
</dbReference>
<dbReference type="PANTHER" id="PTHR43857">
    <property type="entry name" value="BLR7761 PROTEIN"/>
    <property type="match status" value="1"/>
</dbReference>
<dbReference type="Pfam" id="PF01042">
    <property type="entry name" value="Ribonuc_L-PSP"/>
    <property type="match status" value="1"/>
</dbReference>
<accession>U1GXI2</accession>
<sequence>MSTTGINPSRTKIRYTTGNPYEQRYGYDRAIRKGSFIFVSGTTAIDKTTGVLQAPGNAYDQAGFAMRECISAVEALDGKKEDICRIRIFVAGGACQKHDNTEAIGKQFRENFVTSLKDADVGIAATMIVVGEGGFVDPEMLVEVEVDAIVL</sequence>
<protein>
    <recommendedName>
        <fullName evidence="3">YjgH family protein</fullName>
    </recommendedName>
</protein>
<dbReference type="Proteomes" id="UP000019373">
    <property type="component" value="Unassembled WGS sequence"/>
</dbReference>
<dbReference type="PANTHER" id="PTHR43857:SF1">
    <property type="entry name" value="YJGH FAMILY PROTEIN"/>
    <property type="match status" value="1"/>
</dbReference>
<dbReference type="GeneID" id="19242507"/>
<proteinExistence type="predicted"/>
<evidence type="ECO:0000313" key="2">
    <source>
        <dbReference type="Proteomes" id="UP000019373"/>
    </source>
</evidence>
<organism evidence="1 2">
    <name type="scientific">Endocarpon pusillum (strain Z07020 / HMAS-L-300199)</name>
    <name type="common">Lichen-forming fungus</name>
    <dbReference type="NCBI Taxonomy" id="1263415"/>
    <lineage>
        <taxon>Eukaryota</taxon>
        <taxon>Fungi</taxon>
        <taxon>Dikarya</taxon>
        <taxon>Ascomycota</taxon>
        <taxon>Pezizomycotina</taxon>
        <taxon>Eurotiomycetes</taxon>
        <taxon>Chaetothyriomycetidae</taxon>
        <taxon>Verrucariales</taxon>
        <taxon>Verrucariaceae</taxon>
        <taxon>Endocarpon</taxon>
    </lineage>
</organism>
<name>U1GXI2_ENDPU</name>
<keyword evidence="2" id="KW-1185">Reference proteome</keyword>
<dbReference type="InterPro" id="IPR006175">
    <property type="entry name" value="YjgF/YER057c/UK114"/>
</dbReference>
<dbReference type="EMBL" id="KE720688">
    <property type="protein sequence ID" value="ERF76836.1"/>
    <property type="molecule type" value="Genomic_DNA"/>
</dbReference>